<evidence type="ECO:0000256" key="2">
    <source>
        <dbReference type="ARBA" id="ARBA00006671"/>
    </source>
</evidence>
<feature type="signal peptide" evidence="5">
    <location>
        <begin position="1"/>
        <end position="20"/>
    </location>
</feature>
<dbReference type="PANTHER" id="PTHR33420:SF3">
    <property type="entry name" value="FIMBRIAL SUBUNIT ELFA"/>
    <property type="match status" value="1"/>
</dbReference>
<dbReference type="EMBL" id="JBHLXG010000038">
    <property type="protein sequence ID" value="MFC0229393.1"/>
    <property type="molecule type" value="Genomic_DNA"/>
</dbReference>
<reference evidence="7 8" key="1">
    <citation type="submission" date="2024-09" db="EMBL/GenBank/DDBJ databases">
        <authorList>
            <person name="Sun Q."/>
            <person name="Mori K."/>
        </authorList>
    </citation>
    <scope>NUCLEOTIDE SEQUENCE [LARGE SCALE GENOMIC DNA]</scope>
    <source>
        <strain evidence="7 8">CCM 8626</strain>
    </source>
</reference>
<dbReference type="SUPFAM" id="SSF49401">
    <property type="entry name" value="Bacterial adhesins"/>
    <property type="match status" value="1"/>
</dbReference>
<dbReference type="RefSeq" id="WP_380680555.1">
    <property type="nucleotide sequence ID" value="NZ_CP173186.1"/>
</dbReference>
<dbReference type="InterPro" id="IPR008966">
    <property type="entry name" value="Adhesion_dom_sf"/>
</dbReference>
<comment type="caution">
    <text evidence="7">The sequence shown here is derived from an EMBL/GenBank/DDBJ whole genome shotgun (WGS) entry which is preliminary data.</text>
</comment>
<evidence type="ECO:0000256" key="3">
    <source>
        <dbReference type="ARBA" id="ARBA00022729"/>
    </source>
</evidence>
<sequence length="178" mass="18481">MMKKTIIAVSLLALTNAASAIDGTIHFSGAFTDAPCEININGSQANSSNSVSVNLDTWSTASYQNNVGATTDLKPITISLSNCPNMTQANIRFSGAVDATNPELFAIDTGVETASNVGIGIYKSSNTADIISPNDRTVSIPLTAQTGDYTFYASYMTTGSSVGEGAANADVTLDISYE</sequence>
<feature type="chain" id="PRO_5047538276" evidence="5">
    <location>
        <begin position="21"/>
        <end position="178"/>
    </location>
</feature>
<organism evidence="7 8">
    <name type="scientific">Serratia aquatilis</name>
    <dbReference type="NCBI Taxonomy" id="1737515"/>
    <lineage>
        <taxon>Bacteria</taxon>
        <taxon>Pseudomonadati</taxon>
        <taxon>Pseudomonadota</taxon>
        <taxon>Gammaproteobacteria</taxon>
        <taxon>Enterobacterales</taxon>
        <taxon>Yersiniaceae</taxon>
        <taxon>Serratia</taxon>
    </lineage>
</organism>
<keyword evidence="3 5" id="KW-0732">Signal</keyword>
<dbReference type="Proteomes" id="UP001589792">
    <property type="component" value="Unassembled WGS sequence"/>
</dbReference>
<evidence type="ECO:0000256" key="5">
    <source>
        <dbReference type="SAM" id="SignalP"/>
    </source>
</evidence>
<protein>
    <submittedName>
        <fullName evidence="7">Fimbrial protein</fullName>
    </submittedName>
</protein>
<keyword evidence="8" id="KW-1185">Reference proteome</keyword>
<accession>A0ABV6EK78</accession>
<evidence type="ECO:0000256" key="1">
    <source>
        <dbReference type="ARBA" id="ARBA00004561"/>
    </source>
</evidence>
<gene>
    <name evidence="7" type="ORF">ACFFJ3_23330</name>
</gene>
<evidence type="ECO:0000313" key="8">
    <source>
        <dbReference type="Proteomes" id="UP001589792"/>
    </source>
</evidence>
<dbReference type="PANTHER" id="PTHR33420">
    <property type="entry name" value="FIMBRIAL SUBUNIT ELFA-RELATED"/>
    <property type="match status" value="1"/>
</dbReference>
<proteinExistence type="inferred from homology"/>
<keyword evidence="4" id="KW-0281">Fimbrium</keyword>
<evidence type="ECO:0000259" key="6">
    <source>
        <dbReference type="Pfam" id="PF00419"/>
    </source>
</evidence>
<comment type="similarity">
    <text evidence="2">Belongs to the fimbrial protein family.</text>
</comment>
<dbReference type="InterPro" id="IPR000259">
    <property type="entry name" value="Adhesion_dom_fimbrial"/>
</dbReference>
<dbReference type="Pfam" id="PF00419">
    <property type="entry name" value="Fimbrial"/>
    <property type="match status" value="1"/>
</dbReference>
<dbReference type="InterPro" id="IPR036937">
    <property type="entry name" value="Adhesion_dom_fimbrial_sf"/>
</dbReference>
<feature type="domain" description="Fimbrial-type adhesion" evidence="6">
    <location>
        <begin position="25"/>
        <end position="177"/>
    </location>
</feature>
<dbReference type="InterPro" id="IPR050263">
    <property type="entry name" value="Bact_Fimbrial_Adh_Pro"/>
</dbReference>
<dbReference type="Gene3D" id="2.60.40.1090">
    <property type="entry name" value="Fimbrial-type adhesion domain"/>
    <property type="match status" value="1"/>
</dbReference>
<evidence type="ECO:0000313" key="7">
    <source>
        <dbReference type="EMBL" id="MFC0229393.1"/>
    </source>
</evidence>
<comment type="subcellular location">
    <subcellularLocation>
        <location evidence="1">Fimbrium</location>
    </subcellularLocation>
</comment>
<name>A0ABV6EK78_9GAMM</name>
<evidence type="ECO:0000256" key="4">
    <source>
        <dbReference type="ARBA" id="ARBA00023263"/>
    </source>
</evidence>